<organism evidence="2 3">
    <name type="scientific">Marasmius crinis-equi</name>
    <dbReference type="NCBI Taxonomy" id="585013"/>
    <lineage>
        <taxon>Eukaryota</taxon>
        <taxon>Fungi</taxon>
        <taxon>Dikarya</taxon>
        <taxon>Basidiomycota</taxon>
        <taxon>Agaricomycotina</taxon>
        <taxon>Agaricomycetes</taxon>
        <taxon>Agaricomycetidae</taxon>
        <taxon>Agaricales</taxon>
        <taxon>Marasmiineae</taxon>
        <taxon>Marasmiaceae</taxon>
        <taxon>Marasmius</taxon>
    </lineage>
</organism>
<evidence type="ECO:0000313" key="2">
    <source>
        <dbReference type="EMBL" id="KAL0566697.1"/>
    </source>
</evidence>
<feature type="compositionally biased region" description="Basic and acidic residues" evidence="1">
    <location>
        <begin position="227"/>
        <end position="237"/>
    </location>
</feature>
<sequence>MGSPRALRLLKKDAGGIEDEELVFTVQGALAKKELPPIDKPLSQNTRLALLSQYISLCGLGSEVFDDAVKGLEIVEDQFRRNLDDNEMTDHVIVGAIRQHQTIDLANRYVTCKNATNGSAEVELDNAVDPNGHIAKLILREDGKYVRTEENVVEFYERTRETDGRWSYVRLNPKKFKVGDIVEAQFSLSCVSLGHRHGNKWRMVGILRCLTLLDGSFTEAAVKAKREADRSEREAKTAKRKTISAQAKAGPVKRRVGYEGQMGNNASMT</sequence>
<evidence type="ECO:0000313" key="3">
    <source>
        <dbReference type="Proteomes" id="UP001465976"/>
    </source>
</evidence>
<comment type="caution">
    <text evidence="2">The sequence shown here is derived from an EMBL/GenBank/DDBJ whole genome shotgun (WGS) entry which is preliminary data.</text>
</comment>
<accession>A0ABR3EUW1</accession>
<dbReference type="EMBL" id="JBAHYK010001809">
    <property type="protein sequence ID" value="KAL0566697.1"/>
    <property type="molecule type" value="Genomic_DNA"/>
</dbReference>
<proteinExistence type="predicted"/>
<evidence type="ECO:0000256" key="1">
    <source>
        <dbReference type="SAM" id="MobiDB-lite"/>
    </source>
</evidence>
<name>A0ABR3EUW1_9AGAR</name>
<gene>
    <name evidence="2" type="ORF">V5O48_015311</name>
</gene>
<reference evidence="2 3" key="1">
    <citation type="submission" date="2024-02" db="EMBL/GenBank/DDBJ databases">
        <title>A draft genome for the cacao thread blight pathogen Marasmius crinis-equi.</title>
        <authorList>
            <person name="Cohen S.P."/>
            <person name="Baruah I.K."/>
            <person name="Amoako-Attah I."/>
            <person name="Bukari Y."/>
            <person name="Meinhardt L.W."/>
            <person name="Bailey B.A."/>
        </authorList>
    </citation>
    <scope>NUCLEOTIDE SEQUENCE [LARGE SCALE GENOMIC DNA]</scope>
    <source>
        <strain evidence="2 3">GH-76</strain>
    </source>
</reference>
<feature type="region of interest" description="Disordered" evidence="1">
    <location>
        <begin position="227"/>
        <end position="269"/>
    </location>
</feature>
<protein>
    <submittedName>
        <fullName evidence="2">Uncharacterized protein</fullName>
    </submittedName>
</protein>
<dbReference type="Proteomes" id="UP001465976">
    <property type="component" value="Unassembled WGS sequence"/>
</dbReference>
<keyword evidence="3" id="KW-1185">Reference proteome</keyword>